<proteinExistence type="predicted"/>
<protein>
    <submittedName>
        <fullName evidence="2">Uncharacterized protein</fullName>
    </submittedName>
</protein>
<keyword evidence="3" id="KW-1185">Reference proteome</keyword>
<feature type="region of interest" description="Disordered" evidence="1">
    <location>
        <begin position="90"/>
        <end position="130"/>
    </location>
</feature>
<feature type="compositionally biased region" description="Basic residues" evidence="1">
    <location>
        <begin position="173"/>
        <end position="184"/>
    </location>
</feature>
<accession>A0AAV7N728</accession>
<gene>
    <name evidence="2" type="ORF">NDU88_007695</name>
</gene>
<reference evidence="2" key="1">
    <citation type="journal article" date="2022" name="bioRxiv">
        <title>Sequencing and chromosome-scale assembly of the giantPleurodeles waltlgenome.</title>
        <authorList>
            <person name="Brown T."/>
            <person name="Elewa A."/>
            <person name="Iarovenko S."/>
            <person name="Subramanian E."/>
            <person name="Araus A.J."/>
            <person name="Petzold A."/>
            <person name="Susuki M."/>
            <person name="Suzuki K.-i.T."/>
            <person name="Hayashi T."/>
            <person name="Toyoda A."/>
            <person name="Oliveira C."/>
            <person name="Osipova E."/>
            <person name="Leigh N.D."/>
            <person name="Simon A."/>
            <person name="Yun M.H."/>
        </authorList>
    </citation>
    <scope>NUCLEOTIDE SEQUENCE</scope>
    <source>
        <strain evidence="2">20211129_DDA</strain>
        <tissue evidence="2">Liver</tissue>
    </source>
</reference>
<evidence type="ECO:0000256" key="1">
    <source>
        <dbReference type="SAM" id="MobiDB-lite"/>
    </source>
</evidence>
<dbReference type="AlphaFoldDB" id="A0AAV7N728"/>
<dbReference type="Proteomes" id="UP001066276">
    <property type="component" value="Chromosome 9"/>
</dbReference>
<sequence length="184" mass="20185">MAATEIRWQKAGGTLRVKRSSTICTGAHRPKRQTHRFSKAQHEFEDGGGPGLACSGWAGWTRAGDQPLKQRPLEENACWHLSGTLVLDRPTTESRAQCGGPNAHIRDPPRTTQRKPVRKSTGEPFTEKQSEKWRVVAVVASPSGSIATISTPTKQHEVELEESDSDPGSSVFHKLKRHLASSDS</sequence>
<dbReference type="EMBL" id="JANPWB010000013">
    <property type="protein sequence ID" value="KAJ1110342.1"/>
    <property type="molecule type" value="Genomic_DNA"/>
</dbReference>
<evidence type="ECO:0000313" key="3">
    <source>
        <dbReference type="Proteomes" id="UP001066276"/>
    </source>
</evidence>
<feature type="region of interest" description="Disordered" evidence="1">
    <location>
        <begin position="144"/>
        <end position="184"/>
    </location>
</feature>
<comment type="caution">
    <text evidence="2">The sequence shown here is derived from an EMBL/GenBank/DDBJ whole genome shotgun (WGS) entry which is preliminary data.</text>
</comment>
<feature type="compositionally biased region" description="Polar residues" evidence="1">
    <location>
        <begin position="144"/>
        <end position="153"/>
    </location>
</feature>
<organism evidence="2 3">
    <name type="scientific">Pleurodeles waltl</name>
    <name type="common">Iberian ribbed newt</name>
    <dbReference type="NCBI Taxonomy" id="8319"/>
    <lineage>
        <taxon>Eukaryota</taxon>
        <taxon>Metazoa</taxon>
        <taxon>Chordata</taxon>
        <taxon>Craniata</taxon>
        <taxon>Vertebrata</taxon>
        <taxon>Euteleostomi</taxon>
        <taxon>Amphibia</taxon>
        <taxon>Batrachia</taxon>
        <taxon>Caudata</taxon>
        <taxon>Salamandroidea</taxon>
        <taxon>Salamandridae</taxon>
        <taxon>Pleurodelinae</taxon>
        <taxon>Pleurodeles</taxon>
    </lineage>
</organism>
<name>A0AAV7N728_PLEWA</name>
<evidence type="ECO:0000313" key="2">
    <source>
        <dbReference type="EMBL" id="KAJ1110342.1"/>
    </source>
</evidence>